<organism evidence="1 2">
    <name type="scientific">Companilactobacillus bobalius</name>
    <dbReference type="NCBI Taxonomy" id="2801451"/>
    <lineage>
        <taxon>Bacteria</taxon>
        <taxon>Bacillati</taxon>
        <taxon>Bacillota</taxon>
        <taxon>Bacilli</taxon>
        <taxon>Lactobacillales</taxon>
        <taxon>Lactobacillaceae</taxon>
        <taxon>Companilactobacillus</taxon>
    </lineage>
</organism>
<dbReference type="InterPro" id="IPR035897">
    <property type="entry name" value="Toll_tir_struct_dom_sf"/>
</dbReference>
<accession>A0A202F2E0</accession>
<name>A0A202F2E0_9LACO</name>
<protein>
    <recommendedName>
        <fullName evidence="3">Toll/interleukin-1 receptor domain-containing protein</fullName>
    </recommendedName>
</protein>
<proteinExistence type="predicted"/>
<reference evidence="1 2" key="1">
    <citation type="submission" date="2017-03" db="EMBL/GenBank/DDBJ databases">
        <title>Genome sequence of Lactobacillus bobalius KACC 16343.</title>
        <authorList>
            <person name="Chun J."/>
        </authorList>
    </citation>
    <scope>NUCLEOTIDE SEQUENCE [LARGE SCALE GENOMIC DNA]</scope>
    <source>
        <strain evidence="1 2">KACC 16343</strain>
    </source>
</reference>
<sequence length="275" mass="32204">MYKGFNLTLNRADKMDFMDISSQDLELYSSGLRKLRSNLLDRVSSNIDLKDETGIIDVTKLKNNWFPENNYDVFISHSHNDVLIAKRIACWLKNEFDIDAFIDSTVWGYSNDLLKKIDDNYCVLSKNKKNGMITYDYDKRNYSTSQVNLILSSALHDMIDSCECIIFLNTENSISVVNTIKNKTNSPWIYDELQTTRLINKKVPERLLLETEIRQSDYINKSSNELPPFQHDVTQELTKLLKITRDDLVNWKRQWSSIQNKGNRKPLDLLYSHRL</sequence>
<dbReference type="Gene3D" id="3.40.50.10140">
    <property type="entry name" value="Toll/interleukin-1 receptor homology (TIR) domain"/>
    <property type="match status" value="1"/>
</dbReference>
<dbReference type="Proteomes" id="UP000196232">
    <property type="component" value="Unassembled WGS sequence"/>
</dbReference>
<evidence type="ECO:0000313" key="2">
    <source>
        <dbReference type="Proteomes" id="UP000196232"/>
    </source>
</evidence>
<dbReference type="AlphaFoldDB" id="A0A202F2E0"/>
<evidence type="ECO:0000313" key="1">
    <source>
        <dbReference type="EMBL" id="OVE94642.1"/>
    </source>
</evidence>
<evidence type="ECO:0008006" key="3">
    <source>
        <dbReference type="Google" id="ProtNLM"/>
    </source>
</evidence>
<dbReference type="EMBL" id="MYFM01000016">
    <property type="protein sequence ID" value="OVE94642.1"/>
    <property type="molecule type" value="Genomic_DNA"/>
</dbReference>
<dbReference type="RefSeq" id="WP_056950784.1">
    <property type="nucleotide sequence ID" value="NZ_LNUA01000015.1"/>
</dbReference>
<gene>
    <name evidence="1" type="ORF">LKACC16343_02832</name>
</gene>
<comment type="caution">
    <text evidence="1">The sequence shown here is derived from an EMBL/GenBank/DDBJ whole genome shotgun (WGS) entry which is preliminary data.</text>
</comment>
<dbReference type="SUPFAM" id="SSF52200">
    <property type="entry name" value="Toll/Interleukin receptor TIR domain"/>
    <property type="match status" value="1"/>
</dbReference>